<evidence type="ECO:0000313" key="4">
    <source>
        <dbReference type="WBParaSite" id="nRc.2.0.1.t04159-RA"/>
    </source>
</evidence>
<dbReference type="CDD" id="cd00063">
    <property type="entry name" value="FN3"/>
    <property type="match status" value="1"/>
</dbReference>
<organism evidence="3 4">
    <name type="scientific">Romanomermis culicivorax</name>
    <name type="common">Nematode worm</name>
    <dbReference type="NCBI Taxonomy" id="13658"/>
    <lineage>
        <taxon>Eukaryota</taxon>
        <taxon>Metazoa</taxon>
        <taxon>Ecdysozoa</taxon>
        <taxon>Nematoda</taxon>
        <taxon>Enoplea</taxon>
        <taxon>Dorylaimia</taxon>
        <taxon>Mermithida</taxon>
        <taxon>Mermithoidea</taxon>
        <taxon>Mermithidae</taxon>
        <taxon>Romanomermis</taxon>
    </lineage>
</organism>
<dbReference type="InterPro" id="IPR036116">
    <property type="entry name" value="FN3_sf"/>
</dbReference>
<dbReference type="InterPro" id="IPR013783">
    <property type="entry name" value="Ig-like_fold"/>
</dbReference>
<name>A0A915HR02_ROMCU</name>
<dbReference type="OMA" id="QGEDAPM"/>
<dbReference type="SUPFAM" id="SSF49265">
    <property type="entry name" value="Fibronectin type III"/>
    <property type="match status" value="1"/>
</dbReference>
<keyword evidence="3" id="KW-1185">Reference proteome</keyword>
<keyword evidence="1" id="KW-1133">Transmembrane helix</keyword>
<evidence type="ECO:0000259" key="2">
    <source>
        <dbReference type="PROSITE" id="PS50853"/>
    </source>
</evidence>
<protein>
    <submittedName>
        <fullName evidence="4">Fibronectin type-III domain-containing protein</fullName>
    </submittedName>
</protein>
<dbReference type="Gene3D" id="2.60.40.10">
    <property type="entry name" value="Immunoglobulins"/>
    <property type="match status" value="1"/>
</dbReference>
<dbReference type="WBParaSite" id="nRc.2.0.1.t04159-RA">
    <property type="protein sequence ID" value="nRc.2.0.1.t04159-RA"/>
    <property type="gene ID" value="nRc.2.0.1.g04159"/>
</dbReference>
<evidence type="ECO:0000256" key="1">
    <source>
        <dbReference type="SAM" id="Phobius"/>
    </source>
</evidence>
<accession>A0A915HR02</accession>
<dbReference type="PROSITE" id="PS50853">
    <property type="entry name" value="FN3"/>
    <property type="match status" value="1"/>
</dbReference>
<sequence>MDQSKLDSAAAVVDEEKWDEGKVDPDVQQIELANLQPKTVYVVRVHAINKVAPSLPSPDLYIKTREFGADVLQSGVNAGAIVAIVIIVVLIFVLLVDVACYYVNQCGLLMCLCVSCFGKASPEMKAKQIDTEQGKVMTEDKKPLHDLEDVRGDQGEDAPMITKCKKLRYAKCMSQSPSKRKNGNVEKRYAGLAIL</sequence>
<reference evidence="4" key="1">
    <citation type="submission" date="2022-11" db="UniProtKB">
        <authorList>
            <consortium name="WormBaseParasite"/>
        </authorList>
    </citation>
    <scope>IDENTIFICATION</scope>
</reference>
<proteinExistence type="predicted"/>
<dbReference type="Proteomes" id="UP000887565">
    <property type="component" value="Unplaced"/>
</dbReference>
<feature type="transmembrane region" description="Helical" evidence="1">
    <location>
        <begin position="101"/>
        <end position="118"/>
    </location>
</feature>
<keyword evidence="1" id="KW-0812">Transmembrane</keyword>
<evidence type="ECO:0000313" key="3">
    <source>
        <dbReference type="Proteomes" id="UP000887565"/>
    </source>
</evidence>
<feature type="transmembrane region" description="Helical" evidence="1">
    <location>
        <begin position="75"/>
        <end position="95"/>
    </location>
</feature>
<dbReference type="InterPro" id="IPR003961">
    <property type="entry name" value="FN3_dom"/>
</dbReference>
<keyword evidence="1" id="KW-0472">Membrane</keyword>
<feature type="domain" description="Fibronectin type-III" evidence="2">
    <location>
        <begin position="1"/>
        <end position="67"/>
    </location>
</feature>
<dbReference type="AlphaFoldDB" id="A0A915HR02"/>